<evidence type="ECO:0000313" key="3">
    <source>
        <dbReference type="EMBL" id="REG30609.1"/>
    </source>
</evidence>
<dbReference type="AlphaFoldDB" id="A0AAC8TAD0"/>
<dbReference type="EMBL" id="CP011509">
    <property type="protein sequence ID" value="AKI98681.1"/>
    <property type="molecule type" value="Genomic_DNA"/>
</dbReference>
<dbReference type="InterPro" id="IPR035985">
    <property type="entry name" value="Ubiquitin-activating_enz"/>
</dbReference>
<keyword evidence="2" id="KW-0548">Nucleotidyltransferase</keyword>
<reference evidence="3 5" key="2">
    <citation type="submission" date="2018-08" db="EMBL/GenBank/DDBJ databases">
        <title>Genomic Encyclopedia of Archaeal and Bacterial Type Strains, Phase II (KMG-II): from individual species to whole genera.</title>
        <authorList>
            <person name="Goeker M."/>
        </authorList>
    </citation>
    <scope>NUCLEOTIDE SEQUENCE [LARGE SCALE GENOMIC DNA]</scope>
    <source>
        <strain evidence="3 5">DSM 2261</strain>
    </source>
</reference>
<dbReference type="Proteomes" id="UP000256345">
    <property type="component" value="Unassembled WGS sequence"/>
</dbReference>
<sequence>MAPAIEPVGCWSMYHQLRDRSMCLLKPEALSAGYTGVPDMGFWLKRAAGWFEGYVQGRWAIEPALWHVVALGRPGAGHRVNLPPMRLMGLPPAWRRGAFERVGQFRALVSSNEGLSAVKEWRPGIKGQWRHWAEAGNLVAGEREELQGIWLRPEVGVERRSRRERFFKDERLWKQFLHLSKQLSEKSSKKQRRFLMAFGWDFAGESDTTWLVDVFDPSLKPEPVRTLQDLGPNASLEELRALVMDSLMDTLRELQQVFETPKSWSGIVLDDQTLDARRRSGRQEAVHQRISSAQVFLVGLGALGSEVAHLLAQEGVGNFLLVDADLLMPGNVARHRANLADAGRPKVVAVQQDIQRINPSAKVQVLENWIDEQLPRLGWTPQGPDVPFVAVGLTGDEASEHVLGELATHHQQHCLHAWMEMDGQVLRLFRVLSGKDPTLLQLSREPQSSIPPLPRSSGLAVPPRECAETVLPGSAGNIHAAANFIARMVLDVITGRQDEENHWLFAPDGVRDTEVEFSPLRSRYGVASFRLSGSRSLAAPHGTAA</sequence>
<evidence type="ECO:0000313" key="4">
    <source>
        <dbReference type="Proteomes" id="UP000035579"/>
    </source>
</evidence>
<dbReference type="Gene3D" id="3.40.50.720">
    <property type="entry name" value="NAD(P)-binding Rossmann-like Domain"/>
    <property type="match status" value="1"/>
</dbReference>
<keyword evidence="2" id="KW-0808">Transferase</keyword>
<dbReference type="EMBL" id="QUMU01000006">
    <property type="protein sequence ID" value="REG30609.1"/>
    <property type="molecule type" value="Genomic_DNA"/>
</dbReference>
<keyword evidence="5" id="KW-1185">Reference proteome</keyword>
<accession>A0AAC8TAD0</accession>
<evidence type="ECO:0000313" key="2">
    <source>
        <dbReference type="EMBL" id="AKI98681.1"/>
    </source>
</evidence>
<protein>
    <submittedName>
        <fullName evidence="2">Sulfur carrier protein adenylyltransferase ThiF</fullName>
    </submittedName>
    <submittedName>
        <fullName evidence="3">ThiF family protein</fullName>
    </submittedName>
</protein>
<dbReference type="PANTHER" id="PTHR43267">
    <property type="entry name" value="TRNA THREONYLCARBAMOYLADENOSINE DEHYDRATASE"/>
    <property type="match status" value="1"/>
</dbReference>
<dbReference type="GO" id="GO:0061504">
    <property type="term" value="P:cyclic threonylcarbamoyladenosine biosynthetic process"/>
    <property type="evidence" value="ECO:0007669"/>
    <property type="project" value="TreeGrafter"/>
</dbReference>
<dbReference type="PANTHER" id="PTHR43267:SF2">
    <property type="entry name" value="TRNA THREONYLCARBAMOYLADENOSINE DEHYDRATASE 1-RELATED"/>
    <property type="match status" value="1"/>
</dbReference>
<dbReference type="InterPro" id="IPR000594">
    <property type="entry name" value="ThiF_NAD_FAD-bd"/>
</dbReference>
<dbReference type="Pfam" id="PF00899">
    <property type="entry name" value="ThiF"/>
    <property type="match status" value="1"/>
</dbReference>
<feature type="domain" description="THIF-type NAD/FAD binding fold" evidence="1">
    <location>
        <begin position="284"/>
        <end position="446"/>
    </location>
</feature>
<proteinExistence type="predicted"/>
<dbReference type="InterPro" id="IPR045886">
    <property type="entry name" value="ThiF/MoeB/HesA"/>
</dbReference>
<dbReference type="GO" id="GO:0061503">
    <property type="term" value="F:tRNA threonylcarbamoyladenosine dehydratase"/>
    <property type="evidence" value="ECO:0007669"/>
    <property type="project" value="TreeGrafter"/>
</dbReference>
<organism evidence="2 4">
    <name type="scientific">Archangium gephyra</name>
    <dbReference type="NCBI Taxonomy" id="48"/>
    <lineage>
        <taxon>Bacteria</taxon>
        <taxon>Pseudomonadati</taxon>
        <taxon>Myxococcota</taxon>
        <taxon>Myxococcia</taxon>
        <taxon>Myxococcales</taxon>
        <taxon>Cystobacterineae</taxon>
        <taxon>Archangiaceae</taxon>
        <taxon>Archangium</taxon>
    </lineage>
</organism>
<name>A0AAC8TAD0_9BACT</name>
<dbReference type="Proteomes" id="UP000035579">
    <property type="component" value="Chromosome"/>
</dbReference>
<evidence type="ECO:0000259" key="1">
    <source>
        <dbReference type="Pfam" id="PF00899"/>
    </source>
</evidence>
<reference evidence="2 4" key="1">
    <citation type="submission" date="2015-05" db="EMBL/GenBank/DDBJ databases">
        <title>Genome assembly of Archangium gephyra DSM 2261.</title>
        <authorList>
            <person name="Sharma G."/>
            <person name="Subramanian S."/>
        </authorList>
    </citation>
    <scope>NUCLEOTIDE SEQUENCE [LARGE SCALE GENOMIC DNA]</scope>
    <source>
        <strain evidence="2 4">DSM 2261</strain>
    </source>
</reference>
<dbReference type="SUPFAM" id="SSF69572">
    <property type="entry name" value="Activating enzymes of the ubiquitin-like proteins"/>
    <property type="match status" value="1"/>
</dbReference>
<dbReference type="GO" id="GO:0016779">
    <property type="term" value="F:nucleotidyltransferase activity"/>
    <property type="evidence" value="ECO:0007669"/>
    <property type="project" value="UniProtKB-KW"/>
</dbReference>
<dbReference type="KEGG" id="age:AA314_00308"/>
<dbReference type="GO" id="GO:0008641">
    <property type="term" value="F:ubiquitin-like modifier activating enzyme activity"/>
    <property type="evidence" value="ECO:0007669"/>
    <property type="project" value="InterPro"/>
</dbReference>
<gene>
    <name evidence="2" type="ORF">AA314_00308</name>
    <name evidence="3" type="ORF">ATI61_10678</name>
</gene>
<evidence type="ECO:0000313" key="5">
    <source>
        <dbReference type="Proteomes" id="UP000256345"/>
    </source>
</evidence>